<keyword evidence="5" id="KW-1133">Transmembrane helix</keyword>
<comment type="subcellular location">
    <subcellularLocation>
        <location evidence="1">Membrane</location>
    </subcellularLocation>
</comment>
<sequence length="322" mass="36326">MFKKRTTRVRHSKELTRLQVNVLSPRIVWFGFLKACRQTVKVAVLVTLGVAAVWGIRELIQKGLVENKEFQLQAIELTPNPAIDERRLIKVAGIDINGSLFDCDAGKIEETLRALPELSAASVRREFPGTLVVEVIAREPYLWVASTNQEVQPRDPEKGLVVDRQGIVFHCPPALHAKAELLPLIQLSEGGEPLVPGKPVVHPEYDRLRRLYQVACREIPVAESWVYLLRQSREWSLELVSRDGTEACFGLGDHERQMKDLKSALDHAREREQQIASIELIPERNIPVKLRGGVPRAILIDEPAPAGVPDRRARDLNDLLNR</sequence>
<keyword evidence="10" id="KW-1185">Reference proteome</keyword>
<dbReference type="RefSeq" id="WP_264514719.1">
    <property type="nucleotide sequence ID" value="NZ_JAPDDR010000008.1"/>
</dbReference>
<keyword evidence="6" id="KW-0472">Membrane</keyword>
<dbReference type="EMBL" id="JAPDDR010000008">
    <property type="protein sequence ID" value="MCW1915180.1"/>
    <property type="molecule type" value="Genomic_DNA"/>
</dbReference>
<dbReference type="PROSITE" id="PS51779">
    <property type="entry name" value="POTRA"/>
    <property type="match status" value="1"/>
</dbReference>
<evidence type="ECO:0000256" key="3">
    <source>
        <dbReference type="ARBA" id="ARBA00022618"/>
    </source>
</evidence>
<dbReference type="InterPro" id="IPR013685">
    <property type="entry name" value="POTRA_FtsQ_type"/>
</dbReference>
<dbReference type="Gene3D" id="3.10.20.310">
    <property type="entry name" value="membrane protein fhac"/>
    <property type="match status" value="1"/>
</dbReference>
<organism evidence="9 10">
    <name type="scientific">Luteolibacter rhizosphaerae</name>
    <dbReference type="NCBI Taxonomy" id="2989719"/>
    <lineage>
        <taxon>Bacteria</taxon>
        <taxon>Pseudomonadati</taxon>
        <taxon>Verrucomicrobiota</taxon>
        <taxon>Verrucomicrobiia</taxon>
        <taxon>Verrucomicrobiales</taxon>
        <taxon>Verrucomicrobiaceae</taxon>
        <taxon>Luteolibacter</taxon>
    </lineage>
</organism>
<evidence type="ECO:0000256" key="7">
    <source>
        <dbReference type="ARBA" id="ARBA00023306"/>
    </source>
</evidence>
<keyword evidence="4" id="KW-0812">Transmembrane</keyword>
<keyword evidence="3" id="KW-0132">Cell division</keyword>
<dbReference type="PANTHER" id="PTHR35851:SF1">
    <property type="entry name" value="CELL DIVISION PROTEIN FTSQ"/>
    <property type="match status" value="1"/>
</dbReference>
<evidence type="ECO:0000256" key="1">
    <source>
        <dbReference type="ARBA" id="ARBA00004370"/>
    </source>
</evidence>
<dbReference type="PANTHER" id="PTHR35851">
    <property type="entry name" value="CELL DIVISION PROTEIN FTSQ"/>
    <property type="match status" value="1"/>
</dbReference>
<dbReference type="Proteomes" id="UP001165653">
    <property type="component" value="Unassembled WGS sequence"/>
</dbReference>
<reference evidence="9" key="1">
    <citation type="submission" date="2022-10" db="EMBL/GenBank/DDBJ databases">
        <title>Luteolibacter sp. GHJ8, whole genome shotgun sequencing project.</title>
        <authorList>
            <person name="Zhao G."/>
            <person name="Shen L."/>
        </authorList>
    </citation>
    <scope>NUCLEOTIDE SEQUENCE</scope>
    <source>
        <strain evidence="9">GHJ8</strain>
    </source>
</reference>
<dbReference type="Pfam" id="PF08478">
    <property type="entry name" value="POTRA_1"/>
    <property type="match status" value="1"/>
</dbReference>
<proteinExistence type="predicted"/>
<comment type="caution">
    <text evidence="9">The sequence shown here is derived from an EMBL/GenBank/DDBJ whole genome shotgun (WGS) entry which is preliminary data.</text>
</comment>
<feature type="domain" description="POTRA" evidence="8">
    <location>
        <begin position="70"/>
        <end position="138"/>
    </location>
</feature>
<accession>A0ABT3G5T2</accession>
<evidence type="ECO:0000259" key="8">
    <source>
        <dbReference type="PROSITE" id="PS51779"/>
    </source>
</evidence>
<evidence type="ECO:0000313" key="10">
    <source>
        <dbReference type="Proteomes" id="UP001165653"/>
    </source>
</evidence>
<evidence type="ECO:0000256" key="6">
    <source>
        <dbReference type="ARBA" id="ARBA00023136"/>
    </source>
</evidence>
<keyword evidence="7" id="KW-0131">Cell cycle</keyword>
<dbReference type="InterPro" id="IPR026579">
    <property type="entry name" value="FtsQ"/>
</dbReference>
<evidence type="ECO:0000256" key="2">
    <source>
        <dbReference type="ARBA" id="ARBA00022475"/>
    </source>
</evidence>
<gene>
    <name evidence="9" type="ORF">OJ996_16455</name>
</gene>
<dbReference type="InterPro" id="IPR034746">
    <property type="entry name" value="POTRA"/>
</dbReference>
<evidence type="ECO:0000256" key="5">
    <source>
        <dbReference type="ARBA" id="ARBA00022989"/>
    </source>
</evidence>
<protein>
    <submittedName>
        <fullName evidence="9">FtsQ-type POTRA domain-containing protein</fullName>
    </submittedName>
</protein>
<evidence type="ECO:0000313" key="9">
    <source>
        <dbReference type="EMBL" id="MCW1915180.1"/>
    </source>
</evidence>
<name>A0ABT3G5T2_9BACT</name>
<evidence type="ECO:0000256" key="4">
    <source>
        <dbReference type="ARBA" id="ARBA00022692"/>
    </source>
</evidence>
<keyword evidence="2" id="KW-1003">Cell membrane</keyword>